<dbReference type="OrthoDB" id="31113at2759"/>
<name>A0A0C3BPS4_SERVB</name>
<dbReference type="InterPro" id="IPR036279">
    <property type="entry name" value="5-3_exonuclease_C_sf"/>
</dbReference>
<dbReference type="InterPro" id="IPR006085">
    <property type="entry name" value="XPG_DNA_repair_N"/>
</dbReference>
<dbReference type="PANTHER" id="PTHR16171">
    <property type="entry name" value="DNA REPAIR PROTEIN COMPLEMENTING XP-G CELLS-RELATED"/>
    <property type="match status" value="1"/>
</dbReference>
<evidence type="ECO:0000256" key="4">
    <source>
        <dbReference type="ARBA" id="ARBA00022722"/>
    </source>
</evidence>
<feature type="compositionally biased region" description="Acidic residues" evidence="13">
    <location>
        <begin position="637"/>
        <end position="656"/>
    </location>
</feature>
<dbReference type="Gene3D" id="1.10.150.20">
    <property type="entry name" value="5' to 3' exonuclease, C-terminal subdomain"/>
    <property type="match status" value="1"/>
</dbReference>
<feature type="region of interest" description="Disordered" evidence="13">
    <location>
        <begin position="1028"/>
        <end position="1140"/>
    </location>
</feature>
<evidence type="ECO:0000256" key="3">
    <source>
        <dbReference type="ARBA" id="ARBA00005283"/>
    </source>
</evidence>
<feature type="compositionally biased region" description="Polar residues" evidence="13">
    <location>
        <begin position="700"/>
        <end position="721"/>
    </location>
</feature>
<feature type="region of interest" description="Disordered" evidence="13">
    <location>
        <begin position="396"/>
        <end position="422"/>
    </location>
</feature>
<feature type="region of interest" description="Disordered" evidence="13">
    <location>
        <begin position="161"/>
        <end position="183"/>
    </location>
</feature>
<evidence type="ECO:0000256" key="2">
    <source>
        <dbReference type="ARBA" id="ARBA00004123"/>
    </source>
</evidence>
<feature type="compositionally biased region" description="Pro residues" evidence="13">
    <location>
        <begin position="658"/>
        <end position="669"/>
    </location>
</feature>
<evidence type="ECO:0000256" key="1">
    <source>
        <dbReference type="ARBA" id="ARBA00001946"/>
    </source>
</evidence>
<dbReference type="SUPFAM" id="SSF88723">
    <property type="entry name" value="PIN domain-like"/>
    <property type="match status" value="1"/>
</dbReference>
<feature type="compositionally biased region" description="Acidic residues" evidence="13">
    <location>
        <begin position="492"/>
        <end position="502"/>
    </location>
</feature>
<evidence type="ECO:0000256" key="10">
    <source>
        <dbReference type="ARBA" id="ARBA00023204"/>
    </source>
</evidence>
<dbReference type="CDD" id="cd09904">
    <property type="entry name" value="H3TH_XPG"/>
    <property type="match status" value="1"/>
</dbReference>
<dbReference type="SMART" id="SM00484">
    <property type="entry name" value="XPGI"/>
    <property type="match status" value="1"/>
</dbReference>
<dbReference type="PRINTS" id="PR00853">
    <property type="entry name" value="XPGRADSUPER"/>
</dbReference>
<keyword evidence="17" id="KW-1185">Reference proteome</keyword>
<dbReference type="SMART" id="SM00279">
    <property type="entry name" value="HhH2"/>
    <property type="match status" value="1"/>
</dbReference>
<accession>A0A0C3BPS4</accession>
<dbReference type="AlphaFoldDB" id="A0A0C3BPS4"/>
<keyword evidence="12" id="KW-0175">Coiled coil</keyword>
<evidence type="ECO:0008006" key="18">
    <source>
        <dbReference type="Google" id="ProtNLM"/>
    </source>
</evidence>
<evidence type="ECO:0000256" key="6">
    <source>
        <dbReference type="ARBA" id="ARBA00022759"/>
    </source>
</evidence>
<dbReference type="GO" id="GO:0004520">
    <property type="term" value="F:DNA endonuclease activity"/>
    <property type="evidence" value="ECO:0007669"/>
    <property type="project" value="TreeGrafter"/>
</dbReference>
<keyword evidence="11" id="KW-0539">Nucleus</keyword>
<dbReference type="InterPro" id="IPR001044">
    <property type="entry name" value="XPG/Rad2_eukaryotes"/>
</dbReference>
<comment type="similarity">
    <text evidence="3">Belongs to the XPG/RAD2 endonuclease family. XPG subfamily.</text>
</comment>
<dbReference type="HOGENOM" id="CLU_003018_0_0_1"/>
<dbReference type="STRING" id="933852.A0A0C3BPS4"/>
<dbReference type="InterPro" id="IPR006086">
    <property type="entry name" value="XPG-I_dom"/>
</dbReference>
<feature type="domain" description="XPG-I" evidence="14">
    <location>
        <begin position="797"/>
        <end position="866"/>
    </location>
</feature>
<dbReference type="GO" id="GO:0016788">
    <property type="term" value="F:hydrolase activity, acting on ester bonds"/>
    <property type="evidence" value="ECO:0007669"/>
    <property type="project" value="InterPro"/>
</dbReference>
<feature type="compositionally biased region" description="Basic and acidic residues" evidence="13">
    <location>
        <begin position="348"/>
        <end position="357"/>
    </location>
</feature>
<dbReference type="SMART" id="SM00485">
    <property type="entry name" value="XPGN"/>
    <property type="match status" value="1"/>
</dbReference>
<organism evidence="16 17">
    <name type="scientific">Serendipita vermifera MAFF 305830</name>
    <dbReference type="NCBI Taxonomy" id="933852"/>
    <lineage>
        <taxon>Eukaryota</taxon>
        <taxon>Fungi</taxon>
        <taxon>Dikarya</taxon>
        <taxon>Basidiomycota</taxon>
        <taxon>Agaricomycotina</taxon>
        <taxon>Agaricomycetes</taxon>
        <taxon>Sebacinales</taxon>
        <taxon>Serendipitaceae</taxon>
        <taxon>Serendipita</taxon>
    </lineage>
</organism>
<keyword evidence="8" id="KW-0378">Hydrolase</keyword>
<evidence type="ECO:0000256" key="8">
    <source>
        <dbReference type="ARBA" id="ARBA00022801"/>
    </source>
</evidence>
<dbReference type="SUPFAM" id="SSF47807">
    <property type="entry name" value="5' to 3' exonuclease, C-terminal subdomain"/>
    <property type="match status" value="1"/>
</dbReference>
<comment type="cofactor">
    <cofactor evidence="1">
        <name>Mg(2+)</name>
        <dbReference type="ChEBI" id="CHEBI:18420"/>
    </cofactor>
</comment>
<evidence type="ECO:0000256" key="7">
    <source>
        <dbReference type="ARBA" id="ARBA00022763"/>
    </source>
</evidence>
<feature type="compositionally biased region" description="Basic residues" evidence="13">
    <location>
        <begin position="1099"/>
        <end position="1116"/>
    </location>
</feature>
<dbReference type="Proteomes" id="UP000054097">
    <property type="component" value="Unassembled WGS sequence"/>
</dbReference>
<evidence type="ECO:0000256" key="5">
    <source>
        <dbReference type="ARBA" id="ARBA00022723"/>
    </source>
</evidence>
<dbReference type="GO" id="GO:0006289">
    <property type="term" value="P:nucleotide-excision repair"/>
    <property type="evidence" value="ECO:0007669"/>
    <property type="project" value="InterPro"/>
</dbReference>
<feature type="region of interest" description="Disordered" evidence="13">
    <location>
        <begin position="345"/>
        <end position="383"/>
    </location>
</feature>
<feature type="domain" description="XPG N-terminal" evidence="15">
    <location>
        <begin position="1"/>
        <end position="98"/>
    </location>
</feature>
<dbReference type="Pfam" id="PF00752">
    <property type="entry name" value="XPG_N"/>
    <property type="match status" value="1"/>
</dbReference>
<keyword evidence="10" id="KW-0234">DNA repair</keyword>
<dbReference type="InterPro" id="IPR008918">
    <property type="entry name" value="HhH2"/>
</dbReference>
<dbReference type="GO" id="GO:0005634">
    <property type="term" value="C:nucleus"/>
    <property type="evidence" value="ECO:0007669"/>
    <property type="project" value="UniProtKB-SubCell"/>
</dbReference>
<evidence type="ECO:0000256" key="12">
    <source>
        <dbReference type="SAM" id="Coils"/>
    </source>
</evidence>
<keyword evidence="5" id="KW-0479">Metal-binding</keyword>
<keyword evidence="9" id="KW-0460">Magnesium</keyword>
<feature type="compositionally biased region" description="Acidic residues" evidence="13">
    <location>
        <begin position="363"/>
        <end position="374"/>
    </location>
</feature>
<dbReference type="Pfam" id="PF00867">
    <property type="entry name" value="XPG_I"/>
    <property type="match status" value="1"/>
</dbReference>
<feature type="compositionally biased region" description="Polar residues" evidence="13">
    <location>
        <begin position="525"/>
        <end position="548"/>
    </location>
</feature>
<dbReference type="InterPro" id="IPR029060">
    <property type="entry name" value="PIN-like_dom_sf"/>
</dbReference>
<feature type="compositionally biased region" description="Acidic residues" evidence="13">
    <location>
        <begin position="686"/>
        <end position="695"/>
    </location>
</feature>
<keyword evidence="6" id="KW-0255">Endonuclease</keyword>
<dbReference type="InterPro" id="IPR006084">
    <property type="entry name" value="XPG/Rad2"/>
</dbReference>
<evidence type="ECO:0000256" key="9">
    <source>
        <dbReference type="ARBA" id="ARBA00022842"/>
    </source>
</evidence>
<dbReference type="PANTHER" id="PTHR16171:SF7">
    <property type="entry name" value="DNA REPAIR PROTEIN RAD2"/>
    <property type="match status" value="1"/>
</dbReference>
<keyword evidence="7" id="KW-0227">DNA damage</keyword>
<feature type="region of interest" description="Disordered" evidence="13">
    <location>
        <begin position="121"/>
        <end position="142"/>
    </location>
</feature>
<dbReference type="PROSITE" id="PS00842">
    <property type="entry name" value="XPG_2"/>
    <property type="match status" value="1"/>
</dbReference>
<dbReference type="CDD" id="cd09868">
    <property type="entry name" value="PIN_XPG_RAD2"/>
    <property type="match status" value="2"/>
</dbReference>
<evidence type="ECO:0000256" key="13">
    <source>
        <dbReference type="SAM" id="MobiDB-lite"/>
    </source>
</evidence>
<dbReference type="Gene3D" id="3.40.50.1010">
    <property type="entry name" value="5'-nuclease"/>
    <property type="match status" value="2"/>
</dbReference>
<feature type="compositionally biased region" description="Polar residues" evidence="13">
    <location>
        <begin position="468"/>
        <end position="482"/>
    </location>
</feature>
<proteinExistence type="inferred from homology"/>
<sequence length="1170" mass="130314">MGVKQLWTLLSPVGRPVLLETMEGKALAIDSSIWIYQFQATMRDKEGRGLNNAHILGFLRRICKLIFYGIKPVFVFDGGAPALKRSTIIERKRRKAGAALSHAKVAERLLAAQMRREALSHLKTRQSAGKASTADIGPIPPKTGILNDDTVYMEDLLPPVISPQKLTPQPPAPNPPESPKKYEWKDHDPYKLPDVDMSARVAAATRPEADGDLSGVDPRLATEEELRHFIDNMRPEDFDANSPAFRELPTEVQYEIIGDLRLKSRQTSHSRLQNMLKSSRTALDFSKAQIRGLHARNALTQQLLMTTNSMGNEVDYHLTIPVRIAAERNREYVLVKNSGPAGGWSLGIKDEGTKEKPIQVQPDSDDDDDMEEVPINEPPLEYSNVFDNRRMGLASIGKASTGSPKSRHASLPPKPETTEKAEPLFMGYGDVDSDHLDDDDLDLATAAAIEESWKEQEAQDLKTAIEASRQTPSMTALQSQGAGPSRPRVILEQEEEEEEPESPIEFVQLPVTPPAERNLPKARSITPSNSGVLPSVGQTLSTNGNTGKQDILEARSQKAQVEQGSRPVLIDTSKFFSDSPPPSPKIPTAKPQPVSKSVVSHRLDEPLASPHAPTKLESPVKMLLYDSPHKHDQAPVEAEDVDEDMEEVDLELDEDQPTPLPATVPPMPSLPTQQQQPPEPISPNMELDEEEEEQFFDWSRSPSPKNQSGQTLVPSMQQDANVNEEERDWDAAHEVDVEGEEGEFARFVSQVKGKDLDTVRGEIEMEIKELHKAKKNHQRDSEEITQQMVSQIMVLLRLFGIPYITAPMEAEAQCATLLSLGLVEGVITDDSDVFLFGATRVFKNMFNQSKTVECFLASDLQRELGLTREKLIQLAYLLGSDYVDGLEKVGPVVAMEILNEFDDKSGGKQDTLLRFKEWWSKVQTGKDKDEHNPSDFKKRFKKKFKDLHLSSDWPNPTVRDAYFHPTVDQSEEAFKWGLPDLDALRSFLGEELRWSQSKVDDLLVPIIRKMGERSRNITANRQSTLSGYFDASGGFGSGTMAPRKRQPYASKRLQQVVSDYRKKKDLSRAATPLDGPTPGADIAETTDQVTDQVKTGRGAGKKRSKAATPAKPRKRQKVVDPESESEAEPETSIKKDEVLDANLPDRPLNVTLRKRTAAKVIEDESSDDLE</sequence>
<dbReference type="PROSITE" id="PS00841">
    <property type="entry name" value="XPG_1"/>
    <property type="match status" value="1"/>
</dbReference>
<dbReference type="InterPro" id="IPR019974">
    <property type="entry name" value="XPG_CS"/>
</dbReference>
<dbReference type="EMBL" id="KN824278">
    <property type="protein sequence ID" value="KIM33466.1"/>
    <property type="molecule type" value="Genomic_DNA"/>
</dbReference>
<reference evidence="17" key="2">
    <citation type="submission" date="2015-01" db="EMBL/GenBank/DDBJ databases">
        <title>Evolutionary Origins and Diversification of the Mycorrhizal Mutualists.</title>
        <authorList>
            <consortium name="DOE Joint Genome Institute"/>
            <consortium name="Mycorrhizal Genomics Consortium"/>
            <person name="Kohler A."/>
            <person name="Kuo A."/>
            <person name="Nagy L.G."/>
            <person name="Floudas D."/>
            <person name="Copeland A."/>
            <person name="Barry K.W."/>
            <person name="Cichocki N."/>
            <person name="Veneault-Fourrey C."/>
            <person name="LaButti K."/>
            <person name="Lindquist E.A."/>
            <person name="Lipzen A."/>
            <person name="Lundell T."/>
            <person name="Morin E."/>
            <person name="Murat C."/>
            <person name="Riley R."/>
            <person name="Ohm R."/>
            <person name="Sun H."/>
            <person name="Tunlid A."/>
            <person name="Henrissat B."/>
            <person name="Grigoriev I.V."/>
            <person name="Hibbett D.S."/>
            <person name="Martin F."/>
        </authorList>
    </citation>
    <scope>NUCLEOTIDE SEQUENCE [LARGE SCALE GENOMIC DNA]</scope>
    <source>
        <strain evidence="17">MAFF 305830</strain>
    </source>
</reference>
<dbReference type="PRINTS" id="PR00066">
    <property type="entry name" value="XRODRMPGMNTG"/>
</dbReference>
<feature type="compositionally biased region" description="Pro residues" evidence="13">
    <location>
        <begin position="168"/>
        <end position="177"/>
    </location>
</feature>
<feature type="coiled-coil region" evidence="12">
    <location>
        <begin position="756"/>
        <end position="787"/>
    </location>
</feature>
<gene>
    <name evidence="16" type="ORF">M408DRAFT_326175</name>
</gene>
<keyword evidence="4" id="KW-0540">Nuclease</keyword>
<evidence type="ECO:0000313" key="17">
    <source>
        <dbReference type="Proteomes" id="UP000054097"/>
    </source>
</evidence>
<dbReference type="GO" id="GO:0046872">
    <property type="term" value="F:metal ion binding"/>
    <property type="evidence" value="ECO:0007669"/>
    <property type="project" value="UniProtKB-KW"/>
</dbReference>
<feature type="region of interest" description="Disordered" evidence="13">
    <location>
        <begin position="454"/>
        <end position="730"/>
    </location>
</feature>
<evidence type="ECO:0000256" key="11">
    <source>
        <dbReference type="ARBA" id="ARBA00023242"/>
    </source>
</evidence>
<evidence type="ECO:0000313" key="16">
    <source>
        <dbReference type="EMBL" id="KIM33466.1"/>
    </source>
</evidence>
<protein>
    <recommendedName>
        <fullName evidence="18">PIN domain-like protein</fullName>
    </recommendedName>
</protein>
<reference evidence="16 17" key="1">
    <citation type="submission" date="2014-04" db="EMBL/GenBank/DDBJ databases">
        <authorList>
            <consortium name="DOE Joint Genome Institute"/>
            <person name="Kuo A."/>
            <person name="Zuccaro A."/>
            <person name="Kohler A."/>
            <person name="Nagy L.G."/>
            <person name="Floudas D."/>
            <person name="Copeland A."/>
            <person name="Barry K.W."/>
            <person name="Cichocki N."/>
            <person name="Veneault-Fourrey C."/>
            <person name="LaButti K."/>
            <person name="Lindquist E.A."/>
            <person name="Lipzen A."/>
            <person name="Lundell T."/>
            <person name="Morin E."/>
            <person name="Murat C."/>
            <person name="Sun H."/>
            <person name="Tunlid A."/>
            <person name="Henrissat B."/>
            <person name="Grigoriev I.V."/>
            <person name="Hibbett D.S."/>
            <person name="Martin F."/>
            <person name="Nordberg H.P."/>
            <person name="Cantor M.N."/>
            <person name="Hua S.X."/>
        </authorList>
    </citation>
    <scope>NUCLEOTIDE SEQUENCE [LARGE SCALE GENOMIC DNA]</scope>
    <source>
        <strain evidence="16 17">MAFF 305830</strain>
    </source>
</reference>
<evidence type="ECO:0000259" key="14">
    <source>
        <dbReference type="SMART" id="SM00484"/>
    </source>
</evidence>
<comment type="subcellular location">
    <subcellularLocation>
        <location evidence="2">Nucleus</location>
    </subcellularLocation>
</comment>
<evidence type="ECO:0000259" key="15">
    <source>
        <dbReference type="SMART" id="SM00485"/>
    </source>
</evidence>
<dbReference type="GO" id="GO:0003697">
    <property type="term" value="F:single-stranded DNA binding"/>
    <property type="evidence" value="ECO:0007669"/>
    <property type="project" value="InterPro"/>
</dbReference>